<proteinExistence type="predicted"/>
<organism evidence="1 2">
    <name type="scientific">Iphiclides podalirius</name>
    <name type="common">scarce swallowtail</name>
    <dbReference type="NCBI Taxonomy" id="110791"/>
    <lineage>
        <taxon>Eukaryota</taxon>
        <taxon>Metazoa</taxon>
        <taxon>Ecdysozoa</taxon>
        <taxon>Arthropoda</taxon>
        <taxon>Hexapoda</taxon>
        <taxon>Insecta</taxon>
        <taxon>Pterygota</taxon>
        <taxon>Neoptera</taxon>
        <taxon>Endopterygota</taxon>
        <taxon>Lepidoptera</taxon>
        <taxon>Glossata</taxon>
        <taxon>Ditrysia</taxon>
        <taxon>Papilionoidea</taxon>
        <taxon>Papilionidae</taxon>
        <taxon>Papilioninae</taxon>
        <taxon>Iphiclides</taxon>
    </lineage>
</organism>
<keyword evidence="2" id="KW-1185">Reference proteome</keyword>
<protein>
    <submittedName>
        <fullName evidence="1">Uncharacterized protein</fullName>
    </submittedName>
</protein>
<reference evidence="1" key="1">
    <citation type="submission" date="2022-03" db="EMBL/GenBank/DDBJ databases">
        <authorList>
            <person name="Martin H S."/>
        </authorList>
    </citation>
    <scope>NUCLEOTIDE SEQUENCE</scope>
</reference>
<evidence type="ECO:0000313" key="1">
    <source>
        <dbReference type="EMBL" id="CAH2066613.1"/>
    </source>
</evidence>
<dbReference type="Proteomes" id="UP000837857">
    <property type="component" value="Chromosome 4"/>
</dbReference>
<name>A0ABN8ITZ9_9NEOP</name>
<dbReference type="EMBL" id="OW152816">
    <property type="protein sequence ID" value="CAH2066613.1"/>
    <property type="molecule type" value="Genomic_DNA"/>
</dbReference>
<accession>A0ABN8ITZ9</accession>
<gene>
    <name evidence="1" type="ORF">IPOD504_LOCUS13506</name>
</gene>
<sequence>MMGFFDKDTLHQKVTSLDVEIIEIETVAVAIFELVVTFEETTEEKVDDTEDYQFRYRLALLGCIDL</sequence>
<feature type="non-terminal residue" evidence="1">
    <location>
        <position position="66"/>
    </location>
</feature>
<evidence type="ECO:0000313" key="2">
    <source>
        <dbReference type="Proteomes" id="UP000837857"/>
    </source>
</evidence>